<reference evidence="2" key="1">
    <citation type="journal article" date="2023" name="GigaByte">
        <title>Genome assembly of the bearded iris, Iris pallida Lam.</title>
        <authorList>
            <person name="Bruccoleri R.E."/>
            <person name="Oakeley E.J."/>
            <person name="Faust A.M.E."/>
            <person name="Altorfer M."/>
            <person name="Dessus-Babus S."/>
            <person name="Burckhardt D."/>
            <person name="Oertli M."/>
            <person name="Naumann U."/>
            <person name="Petersen F."/>
            <person name="Wong J."/>
        </authorList>
    </citation>
    <scope>NUCLEOTIDE SEQUENCE</scope>
    <source>
        <strain evidence="2">GSM-AAB239-AS_SAM_17_03QT</strain>
    </source>
</reference>
<comment type="caution">
    <text evidence="2">The sequence shown here is derived from an EMBL/GenBank/DDBJ whole genome shotgun (WGS) entry which is preliminary data.</text>
</comment>
<organism evidence="2 3">
    <name type="scientific">Iris pallida</name>
    <name type="common">Sweet iris</name>
    <dbReference type="NCBI Taxonomy" id="29817"/>
    <lineage>
        <taxon>Eukaryota</taxon>
        <taxon>Viridiplantae</taxon>
        <taxon>Streptophyta</taxon>
        <taxon>Embryophyta</taxon>
        <taxon>Tracheophyta</taxon>
        <taxon>Spermatophyta</taxon>
        <taxon>Magnoliopsida</taxon>
        <taxon>Liliopsida</taxon>
        <taxon>Asparagales</taxon>
        <taxon>Iridaceae</taxon>
        <taxon>Iridoideae</taxon>
        <taxon>Irideae</taxon>
        <taxon>Iris</taxon>
    </lineage>
</organism>
<dbReference type="Proteomes" id="UP001140949">
    <property type="component" value="Unassembled WGS sequence"/>
</dbReference>
<evidence type="ECO:0000313" key="2">
    <source>
        <dbReference type="EMBL" id="KAJ6836845.1"/>
    </source>
</evidence>
<reference evidence="2" key="2">
    <citation type="submission" date="2023-04" db="EMBL/GenBank/DDBJ databases">
        <authorList>
            <person name="Bruccoleri R.E."/>
            <person name="Oakeley E.J."/>
            <person name="Faust A.-M."/>
            <person name="Dessus-Babus S."/>
            <person name="Altorfer M."/>
            <person name="Burckhardt D."/>
            <person name="Oertli M."/>
            <person name="Naumann U."/>
            <person name="Petersen F."/>
            <person name="Wong J."/>
        </authorList>
    </citation>
    <scope>NUCLEOTIDE SEQUENCE</scope>
    <source>
        <strain evidence="2">GSM-AAB239-AS_SAM_17_03QT</strain>
        <tissue evidence="2">Leaf</tissue>
    </source>
</reference>
<sequence>MGPWVGRSPREESACVRCCRGEGGTRSMKVAASGRRRRRPAGRGRRSSDCSSIASHRGTRGGMGVLLGGTEGGANLGRCAAQALPIPTLPSLRLRLLFCMCMWVPRWYGIPGRRPWQNGAARRGVGR</sequence>
<proteinExistence type="predicted"/>
<dbReference type="AlphaFoldDB" id="A0AAX6H8Y6"/>
<protein>
    <submittedName>
        <fullName evidence="2">Vegetative cell wall protein gp1-like isoform X5</fullName>
    </submittedName>
</protein>
<gene>
    <name evidence="2" type="ORF">M6B38_324520</name>
</gene>
<accession>A0AAX6H8Y6</accession>
<evidence type="ECO:0000313" key="3">
    <source>
        <dbReference type="Proteomes" id="UP001140949"/>
    </source>
</evidence>
<keyword evidence="3" id="KW-1185">Reference proteome</keyword>
<feature type="compositionally biased region" description="Basic residues" evidence="1">
    <location>
        <begin position="34"/>
        <end position="45"/>
    </location>
</feature>
<evidence type="ECO:0000256" key="1">
    <source>
        <dbReference type="SAM" id="MobiDB-lite"/>
    </source>
</evidence>
<name>A0AAX6H8Y6_IRIPA</name>
<dbReference type="EMBL" id="JANAVB010011799">
    <property type="protein sequence ID" value="KAJ6836845.1"/>
    <property type="molecule type" value="Genomic_DNA"/>
</dbReference>
<feature type="region of interest" description="Disordered" evidence="1">
    <location>
        <begin position="23"/>
        <end position="66"/>
    </location>
</feature>